<name>A0ABY9UNZ4_9ACTN</name>
<dbReference type="InterPro" id="IPR050383">
    <property type="entry name" value="GlyoxalaseI/FosfomycinResist"/>
</dbReference>
<feature type="domain" description="VOC" evidence="1">
    <location>
        <begin position="152"/>
        <end position="266"/>
    </location>
</feature>
<sequence>MRVKGLLHYGIEVPSLDVGESFYAAFGLETSERGNTVVVRCEGRDLDQTVLTEGPVKRLHHIAFAVEPHSLQEWQRHLEGLGVPLVDAPKELEGGLWLRDHEGNLVNLREDEPAPWRDFGTTDAQEVNFGDRVRRVDQARWLTAEEKPRPRRLGHMLIFSTDLAASERFYGHVLGLRTSDRVRSMATFMNSGPGDHHVFGFVPGTHPGLHHSSWEVADIDQIAMGARSMAEAGHADGWGLGRHTLGSNFFHYIKDPWGSWIEYSSDMDRITENWQANDWDCPPAVWSPRMPADFIVNHEEQPT</sequence>
<organism evidence="2 3">
    <name type="scientific">Streptomyces luomodiensis</name>
    <dbReference type="NCBI Taxonomy" id="3026192"/>
    <lineage>
        <taxon>Bacteria</taxon>
        <taxon>Bacillati</taxon>
        <taxon>Actinomycetota</taxon>
        <taxon>Actinomycetes</taxon>
        <taxon>Kitasatosporales</taxon>
        <taxon>Streptomycetaceae</taxon>
        <taxon>Streptomyces</taxon>
    </lineage>
</organism>
<dbReference type="Pfam" id="PF00903">
    <property type="entry name" value="Glyoxalase"/>
    <property type="match status" value="1"/>
</dbReference>
<reference evidence="2 3" key="1">
    <citation type="submission" date="2023-02" db="EMBL/GenBank/DDBJ databases">
        <title>Streptomyces sp. SCA4-21 with antifungal activity against Fusarium oxysporum f. sp. cubense, Streptomyces sp. SCA2-17 with antifungal activity against Fusarium oxysporum f. sp. cubense.</title>
        <authorList>
            <person name="Qi D."/>
        </authorList>
    </citation>
    <scope>NUCLEOTIDE SEQUENCE [LARGE SCALE GENOMIC DNA]</scope>
    <source>
        <strain evidence="2 3">SCA4-21</strain>
    </source>
</reference>
<dbReference type="RefSeq" id="WP_311033735.1">
    <property type="nucleotide sequence ID" value="NZ_CP117522.1"/>
</dbReference>
<accession>A0ABY9UNZ4</accession>
<gene>
    <name evidence="2" type="ORF">PS467_02370</name>
</gene>
<evidence type="ECO:0000313" key="3">
    <source>
        <dbReference type="Proteomes" id="UP001305606"/>
    </source>
</evidence>
<keyword evidence="3" id="KW-1185">Reference proteome</keyword>
<feature type="domain" description="VOC" evidence="1">
    <location>
        <begin position="5"/>
        <end position="111"/>
    </location>
</feature>
<dbReference type="InterPro" id="IPR037523">
    <property type="entry name" value="VOC_core"/>
</dbReference>
<protein>
    <submittedName>
        <fullName evidence="2">VOC family protein</fullName>
    </submittedName>
</protein>
<dbReference type="InterPro" id="IPR029068">
    <property type="entry name" value="Glyas_Bleomycin-R_OHBP_Dase"/>
</dbReference>
<evidence type="ECO:0000259" key="1">
    <source>
        <dbReference type="PROSITE" id="PS51819"/>
    </source>
</evidence>
<proteinExistence type="predicted"/>
<dbReference type="PROSITE" id="PS51819">
    <property type="entry name" value="VOC"/>
    <property type="match status" value="2"/>
</dbReference>
<dbReference type="EMBL" id="CP117522">
    <property type="protein sequence ID" value="WNE94250.1"/>
    <property type="molecule type" value="Genomic_DNA"/>
</dbReference>
<dbReference type="SUPFAM" id="SSF54593">
    <property type="entry name" value="Glyoxalase/Bleomycin resistance protein/Dihydroxybiphenyl dioxygenase"/>
    <property type="match status" value="1"/>
</dbReference>
<dbReference type="PANTHER" id="PTHR21366:SF14">
    <property type="entry name" value="GLYOXALASE DOMAIN-CONTAINING PROTEIN 5"/>
    <property type="match status" value="1"/>
</dbReference>
<dbReference type="Proteomes" id="UP001305606">
    <property type="component" value="Chromosome"/>
</dbReference>
<dbReference type="Gene3D" id="3.10.180.10">
    <property type="entry name" value="2,3-Dihydroxybiphenyl 1,2-Dioxygenase, domain 1"/>
    <property type="match status" value="2"/>
</dbReference>
<evidence type="ECO:0000313" key="2">
    <source>
        <dbReference type="EMBL" id="WNE94250.1"/>
    </source>
</evidence>
<dbReference type="InterPro" id="IPR004360">
    <property type="entry name" value="Glyas_Fos-R_dOase_dom"/>
</dbReference>
<dbReference type="PANTHER" id="PTHR21366">
    <property type="entry name" value="GLYOXALASE FAMILY PROTEIN"/>
    <property type="match status" value="1"/>
</dbReference>